<dbReference type="SUPFAM" id="SSF55298">
    <property type="entry name" value="YjgF-like"/>
    <property type="match status" value="1"/>
</dbReference>
<name>A0ABV5LUC8_9ACTN</name>
<accession>A0ABV5LUC8</accession>
<proteinExistence type="inferred from homology"/>
<feature type="region of interest" description="Disordered" evidence="2">
    <location>
        <begin position="1"/>
        <end position="28"/>
    </location>
</feature>
<organism evidence="3 4">
    <name type="scientific">Kineococcus gynurae</name>
    <dbReference type="NCBI Taxonomy" id="452979"/>
    <lineage>
        <taxon>Bacteria</taxon>
        <taxon>Bacillati</taxon>
        <taxon>Actinomycetota</taxon>
        <taxon>Actinomycetes</taxon>
        <taxon>Kineosporiales</taxon>
        <taxon>Kineosporiaceae</taxon>
        <taxon>Kineococcus</taxon>
    </lineage>
</organism>
<dbReference type="Gene3D" id="3.30.1330.40">
    <property type="entry name" value="RutC-like"/>
    <property type="match status" value="1"/>
</dbReference>
<dbReference type="EC" id="3.5.-.-" evidence="3"/>
<dbReference type="InterPro" id="IPR035959">
    <property type="entry name" value="RutC-like_sf"/>
</dbReference>
<dbReference type="PANTHER" id="PTHR11803">
    <property type="entry name" value="2-IMINOBUTANOATE/2-IMINOPROPANOATE DEAMINASE RIDA"/>
    <property type="match status" value="1"/>
</dbReference>
<dbReference type="GO" id="GO:0016787">
    <property type="term" value="F:hydrolase activity"/>
    <property type="evidence" value="ECO:0007669"/>
    <property type="project" value="UniProtKB-KW"/>
</dbReference>
<dbReference type="RefSeq" id="WP_380137986.1">
    <property type="nucleotide sequence ID" value="NZ_JBHLUI010000008.1"/>
</dbReference>
<dbReference type="CDD" id="cd00448">
    <property type="entry name" value="YjgF_YER057c_UK114_family"/>
    <property type="match status" value="1"/>
</dbReference>
<reference evidence="3 4" key="1">
    <citation type="submission" date="2024-09" db="EMBL/GenBank/DDBJ databases">
        <authorList>
            <person name="Sun Q."/>
            <person name="Mori K."/>
        </authorList>
    </citation>
    <scope>NUCLEOTIDE SEQUENCE [LARGE SCALE GENOMIC DNA]</scope>
    <source>
        <strain evidence="3 4">TISTR 1856</strain>
    </source>
</reference>
<evidence type="ECO:0000313" key="4">
    <source>
        <dbReference type="Proteomes" id="UP001589748"/>
    </source>
</evidence>
<comment type="similarity">
    <text evidence="1">Belongs to the RutC family.</text>
</comment>
<dbReference type="Pfam" id="PF01042">
    <property type="entry name" value="Ribonuc_L-PSP"/>
    <property type="match status" value="1"/>
</dbReference>
<dbReference type="InterPro" id="IPR006175">
    <property type="entry name" value="YjgF/YER057c/UK114"/>
</dbReference>
<comment type="caution">
    <text evidence="3">The sequence shown here is derived from an EMBL/GenBank/DDBJ whole genome shotgun (WGS) entry which is preliminary data.</text>
</comment>
<evidence type="ECO:0000256" key="2">
    <source>
        <dbReference type="SAM" id="MobiDB-lite"/>
    </source>
</evidence>
<dbReference type="Proteomes" id="UP001589748">
    <property type="component" value="Unassembled WGS sequence"/>
</dbReference>
<evidence type="ECO:0000256" key="1">
    <source>
        <dbReference type="ARBA" id="ARBA00010552"/>
    </source>
</evidence>
<sequence>MSTSTDPVDPTGAAGPTPFARARVEPDPTNASPFYAQGVAVTGATRWLHVSGQVGVDAHGVPGDGITAQTQLATAGVRAVLEAGGMGVADVVQYRVYLTDPAHVGPFAEAAAAALPADPPATTLLVVAALAAPGLLVEIEAVAAA</sequence>
<keyword evidence="3" id="KW-0378">Hydrolase</keyword>
<keyword evidence="4" id="KW-1185">Reference proteome</keyword>
<gene>
    <name evidence="3" type="ORF">ACFFVI_12040</name>
</gene>
<dbReference type="PANTHER" id="PTHR11803:SF58">
    <property type="entry name" value="PROTEIN HMF1-RELATED"/>
    <property type="match status" value="1"/>
</dbReference>
<dbReference type="EMBL" id="JBHMDM010000007">
    <property type="protein sequence ID" value="MFB9377697.1"/>
    <property type="molecule type" value="Genomic_DNA"/>
</dbReference>
<evidence type="ECO:0000313" key="3">
    <source>
        <dbReference type="EMBL" id="MFB9377697.1"/>
    </source>
</evidence>
<protein>
    <submittedName>
        <fullName evidence="3">RidA family protein</fullName>
        <ecNumber evidence="3">3.5.-.-</ecNumber>
    </submittedName>
</protein>